<protein>
    <submittedName>
        <fullName evidence="2">Uncharacterized protein</fullName>
    </submittedName>
</protein>
<reference evidence="2" key="1">
    <citation type="submission" date="2023-02" db="EMBL/GenBank/DDBJ databases">
        <title>Colletotrichum kahawae CIFC_Que2 genome sequencing and assembly.</title>
        <authorList>
            <person name="Baroncelli R."/>
        </authorList>
    </citation>
    <scope>NUCLEOTIDE SEQUENCE</scope>
    <source>
        <strain evidence="2">CIFC_Que2</strain>
    </source>
</reference>
<dbReference type="EMBL" id="VYYT01000367">
    <property type="protein sequence ID" value="KAK2739383.1"/>
    <property type="molecule type" value="Genomic_DNA"/>
</dbReference>
<evidence type="ECO:0000313" key="3">
    <source>
        <dbReference type="Proteomes" id="UP001281614"/>
    </source>
</evidence>
<gene>
    <name evidence="2" type="ORF">CKAH01_07333</name>
</gene>
<keyword evidence="3" id="KW-1185">Reference proteome</keyword>
<sequence length="207" mass="23465">MVDDAFSRHPNLSKGLRRYLAVRKLSGLMNPGLQARNKPEVVNPGHPLMKNNLDVVNSGHPLMKNNPDVVKKNPDVVKNPRLQGRDNIDVVTCGVVGAKIYLKPSEYHRSDDPLADYWVINLPSDDLEEGVPEDLLDGNDSPQPEPDEVPNEFWTTQDGVPKLTWVSGKRYAWFFGGLRKLQDKKFSSRKAKRFQMMWDENYRPGGA</sequence>
<name>A0AAE0D1Z6_COLKA</name>
<feature type="region of interest" description="Disordered" evidence="1">
    <location>
        <begin position="129"/>
        <end position="154"/>
    </location>
</feature>
<comment type="caution">
    <text evidence="2">The sequence shown here is derived from an EMBL/GenBank/DDBJ whole genome shotgun (WGS) entry which is preliminary data.</text>
</comment>
<proteinExistence type="predicted"/>
<dbReference type="Proteomes" id="UP001281614">
    <property type="component" value="Unassembled WGS sequence"/>
</dbReference>
<evidence type="ECO:0000313" key="2">
    <source>
        <dbReference type="EMBL" id="KAK2739383.1"/>
    </source>
</evidence>
<evidence type="ECO:0000256" key="1">
    <source>
        <dbReference type="SAM" id="MobiDB-lite"/>
    </source>
</evidence>
<accession>A0AAE0D1Z6</accession>
<organism evidence="2 3">
    <name type="scientific">Colletotrichum kahawae</name>
    <name type="common">Coffee berry disease fungus</name>
    <dbReference type="NCBI Taxonomy" id="34407"/>
    <lineage>
        <taxon>Eukaryota</taxon>
        <taxon>Fungi</taxon>
        <taxon>Dikarya</taxon>
        <taxon>Ascomycota</taxon>
        <taxon>Pezizomycotina</taxon>
        <taxon>Sordariomycetes</taxon>
        <taxon>Hypocreomycetidae</taxon>
        <taxon>Glomerellales</taxon>
        <taxon>Glomerellaceae</taxon>
        <taxon>Colletotrichum</taxon>
        <taxon>Colletotrichum gloeosporioides species complex</taxon>
    </lineage>
</organism>
<dbReference type="AlphaFoldDB" id="A0AAE0D1Z6"/>